<dbReference type="AlphaFoldDB" id="A0A5N5E8H7"/>
<evidence type="ECO:0000256" key="1">
    <source>
        <dbReference type="SAM" id="MobiDB-lite"/>
    </source>
</evidence>
<feature type="region of interest" description="Disordered" evidence="1">
    <location>
        <begin position="218"/>
        <end position="240"/>
    </location>
</feature>
<dbReference type="PANTHER" id="PTHR21180:SF32">
    <property type="entry name" value="ENDONUCLEASE_EXONUCLEASE_PHOSPHATASE FAMILY DOMAIN-CONTAINING PROTEIN 1"/>
    <property type="match status" value="1"/>
</dbReference>
<dbReference type="InterPro" id="IPR051675">
    <property type="entry name" value="Endo/Exo/Phosphatase_dom_1"/>
</dbReference>
<feature type="transmembrane region" description="Helical" evidence="2">
    <location>
        <begin position="85"/>
        <end position="106"/>
    </location>
</feature>
<dbReference type="Proteomes" id="UP000325576">
    <property type="component" value="Unassembled WGS sequence"/>
</dbReference>
<dbReference type="InterPro" id="IPR003583">
    <property type="entry name" value="Hlx-hairpin-Hlx_DNA-bd_motif"/>
</dbReference>
<keyword evidence="2" id="KW-1133">Transmembrane helix</keyword>
<sequence length="306" mass="32148">MRISEERERTRDRLAAMDGNYRQRQAVDDFEDSASFERSPQPFERSPEWLQDFDEDEYEAQPDSSRFDRLPERWRGTRWRPSRSATWVLAIVAALATAIGLFTVWWDSPSLQAVPPLPSPQNVTEQNVTAQNVTADDGESASPVPTGVVAEQPPEALVVSVVGLVHTPGLVNLHSGSRIADALAAAGGVLEGAETVGLNLAQKLADGDQIVVGAADQSGGVSASSSTTAGGTGPAAAGESGGAGLVNLNTATEAELDDLPGVGPVTAAAIISWRTSNGKFTDIEQLGEVDGIGPARLAKLRVLVSV</sequence>
<dbReference type="GO" id="GO:0003677">
    <property type="term" value="F:DNA binding"/>
    <property type="evidence" value="ECO:0007669"/>
    <property type="project" value="InterPro"/>
</dbReference>
<proteinExistence type="predicted"/>
<dbReference type="EMBL" id="MRBO01000153">
    <property type="protein sequence ID" value="KAB2586636.1"/>
    <property type="molecule type" value="Genomic_DNA"/>
</dbReference>
<feature type="compositionally biased region" description="Basic and acidic residues" evidence="1">
    <location>
        <begin position="1"/>
        <end position="15"/>
    </location>
</feature>
<comment type="caution">
    <text evidence="4">The sequence shown here is derived from an EMBL/GenBank/DDBJ whole genome shotgun (WGS) entry which is preliminary data.</text>
</comment>
<reference evidence="4 5" key="1">
    <citation type="journal article" date="2017" name="Poromechanics V (2013)">
        <title>Genomic Characterization of the Arsenic-Tolerant Actinobacterium, &lt;i&gt;Rhodococcus erythropolis&lt;/i&gt; S43.</title>
        <authorList>
            <person name="Retamal-Morales G."/>
            <person name="Mehnert M."/>
            <person name="Schwabe R."/>
            <person name="Tischler D."/>
            <person name="Schloemann M."/>
            <person name="Levican G.J."/>
        </authorList>
    </citation>
    <scope>NUCLEOTIDE SEQUENCE [LARGE SCALE GENOMIC DNA]</scope>
    <source>
        <strain evidence="4 5">S43</strain>
    </source>
</reference>
<dbReference type="Pfam" id="PF10531">
    <property type="entry name" value="SLBB"/>
    <property type="match status" value="1"/>
</dbReference>
<evidence type="ECO:0000313" key="4">
    <source>
        <dbReference type="EMBL" id="KAB2586636.1"/>
    </source>
</evidence>
<dbReference type="GO" id="GO:0015627">
    <property type="term" value="C:type II protein secretion system complex"/>
    <property type="evidence" value="ECO:0007669"/>
    <property type="project" value="TreeGrafter"/>
</dbReference>
<dbReference type="InterPro" id="IPR010994">
    <property type="entry name" value="RuvA_2-like"/>
</dbReference>
<dbReference type="PANTHER" id="PTHR21180">
    <property type="entry name" value="ENDONUCLEASE/EXONUCLEASE/PHOSPHATASE FAMILY DOMAIN-CONTAINING PROTEIN 1"/>
    <property type="match status" value="1"/>
</dbReference>
<dbReference type="Pfam" id="PF12836">
    <property type="entry name" value="HHH_3"/>
    <property type="match status" value="1"/>
</dbReference>
<name>A0A5N5E8H7_RHOER</name>
<feature type="domain" description="Helix-hairpin-helix DNA-binding motif class 1" evidence="3">
    <location>
        <begin position="284"/>
        <end position="303"/>
    </location>
</feature>
<feature type="domain" description="Helix-hairpin-helix DNA-binding motif class 1" evidence="3">
    <location>
        <begin position="254"/>
        <end position="273"/>
    </location>
</feature>
<evidence type="ECO:0000259" key="3">
    <source>
        <dbReference type="SMART" id="SM00278"/>
    </source>
</evidence>
<evidence type="ECO:0000256" key="2">
    <source>
        <dbReference type="SAM" id="Phobius"/>
    </source>
</evidence>
<organism evidence="4 5">
    <name type="scientific">Rhodococcus erythropolis</name>
    <name type="common">Arthrobacter picolinophilus</name>
    <dbReference type="NCBI Taxonomy" id="1833"/>
    <lineage>
        <taxon>Bacteria</taxon>
        <taxon>Bacillati</taxon>
        <taxon>Actinomycetota</taxon>
        <taxon>Actinomycetes</taxon>
        <taxon>Mycobacteriales</taxon>
        <taxon>Nocardiaceae</taxon>
        <taxon>Rhodococcus</taxon>
        <taxon>Rhodococcus erythropolis group</taxon>
    </lineage>
</organism>
<dbReference type="NCBIfam" id="TIGR00426">
    <property type="entry name" value="competence protein ComEA helix-hairpin-helix repeat region"/>
    <property type="match status" value="1"/>
</dbReference>
<protein>
    <submittedName>
        <fullName evidence="4">Competence protein ComEA</fullName>
    </submittedName>
</protein>
<dbReference type="GO" id="GO:0015628">
    <property type="term" value="P:protein secretion by the type II secretion system"/>
    <property type="evidence" value="ECO:0007669"/>
    <property type="project" value="TreeGrafter"/>
</dbReference>
<dbReference type="SMART" id="SM00278">
    <property type="entry name" value="HhH1"/>
    <property type="match status" value="2"/>
</dbReference>
<dbReference type="InterPro" id="IPR004509">
    <property type="entry name" value="Competence_ComEA_HhH"/>
</dbReference>
<evidence type="ECO:0000313" key="5">
    <source>
        <dbReference type="Proteomes" id="UP000325576"/>
    </source>
</evidence>
<dbReference type="InterPro" id="IPR019554">
    <property type="entry name" value="Soluble_ligand-bd"/>
</dbReference>
<feature type="compositionally biased region" description="Low complexity" evidence="1">
    <location>
        <begin position="218"/>
        <end position="238"/>
    </location>
</feature>
<feature type="region of interest" description="Disordered" evidence="1">
    <location>
        <begin position="1"/>
        <end position="50"/>
    </location>
</feature>
<gene>
    <name evidence="4" type="ORF">BS297_04240</name>
</gene>
<dbReference type="SUPFAM" id="SSF47781">
    <property type="entry name" value="RuvA domain 2-like"/>
    <property type="match status" value="1"/>
</dbReference>
<keyword evidence="2" id="KW-0812">Transmembrane</keyword>
<dbReference type="GO" id="GO:0006281">
    <property type="term" value="P:DNA repair"/>
    <property type="evidence" value="ECO:0007669"/>
    <property type="project" value="InterPro"/>
</dbReference>
<keyword evidence="2" id="KW-0472">Membrane</keyword>
<dbReference type="Gene3D" id="1.10.150.320">
    <property type="entry name" value="Photosystem II 12 kDa extrinsic protein"/>
    <property type="match status" value="1"/>
</dbReference>
<accession>A0A5N5E8H7</accession>